<dbReference type="GO" id="GO:0004674">
    <property type="term" value="F:protein serine/threonine kinase activity"/>
    <property type="evidence" value="ECO:0007669"/>
    <property type="project" value="UniProtKB-EC"/>
</dbReference>
<evidence type="ECO:0000313" key="8">
    <source>
        <dbReference type="EMBL" id="QDV38806.1"/>
    </source>
</evidence>
<keyword evidence="4 5" id="KW-0067">ATP-binding</keyword>
<organism evidence="8 9">
    <name type="scientific">Tautonia plasticadhaerens</name>
    <dbReference type="NCBI Taxonomy" id="2527974"/>
    <lineage>
        <taxon>Bacteria</taxon>
        <taxon>Pseudomonadati</taxon>
        <taxon>Planctomycetota</taxon>
        <taxon>Planctomycetia</taxon>
        <taxon>Isosphaerales</taxon>
        <taxon>Isosphaeraceae</taxon>
        <taxon>Tautonia</taxon>
    </lineage>
</organism>
<feature type="domain" description="Protein kinase" evidence="7">
    <location>
        <begin position="92"/>
        <end position="258"/>
    </location>
</feature>
<dbReference type="PANTHER" id="PTHR43289:SF6">
    <property type="entry name" value="SERINE_THREONINE-PROTEIN KINASE NEKL-3"/>
    <property type="match status" value="1"/>
</dbReference>
<dbReference type="Proteomes" id="UP000317835">
    <property type="component" value="Chromosome"/>
</dbReference>
<dbReference type="PANTHER" id="PTHR43289">
    <property type="entry name" value="MITOGEN-ACTIVATED PROTEIN KINASE KINASE KINASE 20-RELATED"/>
    <property type="match status" value="1"/>
</dbReference>
<dbReference type="OrthoDB" id="292131at2"/>
<gene>
    <name evidence="8" type="primary">prkC_31</name>
    <name evidence="8" type="ORF">ElP_67630</name>
</gene>
<feature type="region of interest" description="Disordered" evidence="6">
    <location>
        <begin position="188"/>
        <end position="258"/>
    </location>
</feature>
<keyword evidence="3 8" id="KW-0418">Kinase</keyword>
<dbReference type="EMBL" id="CP036426">
    <property type="protein sequence ID" value="QDV38806.1"/>
    <property type="molecule type" value="Genomic_DNA"/>
</dbReference>
<evidence type="ECO:0000259" key="7">
    <source>
        <dbReference type="PROSITE" id="PS50011"/>
    </source>
</evidence>
<reference evidence="8 9" key="1">
    <citation type="submission" date="2019-02" db="EMBL/GenBank/DDBJ databases">
        <title>Deep-cultivation of Planctomycetes and their phenomic and genomic characterization uncovers novel biology.</title>
        <authorList>
            <person name="Wiegand S."/>
            <person name="Jogler M."/>
            <person name="Boedeker C."/>
            <person name="Pinto D."/>
            <person name="Vollmers J."/>
            <person name="Rivas-Marin E."/>
            <person name="Kohn T."/>
            <person name="Peeters S.H."/>
            <person name="Heuer A."/>
            <person name="Rast P."/>
            <person name="Oberbeckmann S."/>
            <person name="Bunk B."/>
            <person name="Jeske O."/>
            <person name="Meyerdierks A."/>
            <person name="Storesund J.E."/>
            <person name="Kallscheuer N."/>
            <person name="Luecker S."/>
            <person name="Lage O.M."/>
            <person name="Pohl T."/>
            <person name="Merkel B.J."/>
            <person name="Hornburger P."/>
            <person name="Mueller R.-W."/>
            <person name="Bruemmer F."/>
            <person name="Labrenz M."/>
            <person name="Spormann A.M."/>
            <person name="Op den Camp H."/>
            <person name="Overmann J."/>
            <person name="Amann R."/>
            <person name="Jetten M.S.M."/>
            <person name="Mascher T."/>
            <person name="Medema M.H."/>
            <person name="Devos D.P."/>
            <person name="Kaster A.-K."/>
            <person name="Ovreas L."/>
            <person name="Rohde M."/>
            <person name="Galperin M.Y."/>
            <person name="Jogler C."/>
        </authorList>
    </citation>
    <scope>NUCLEOTIDE SEQUENCE [LARGE SCALE GENOMIC DNA]</scope>
    <source>
        <strain evidence="8 9">ElP</strain>
    </source>
</reference>
<feature type="compositionally biased region" description="Pro residues" evidence="6">
    <location>
        <begin position="72"/>
        <end position="86"/>
    </location>
</feature>
<dbReference type="PROSITE" id="PS50011">
    <property type="entry name" value="PROTEIN_KINASE_DOM"/>
    <property type="match status" value="1"/>
</dbReference>
<dbReference type="Pfam" id="PF00069">
    <property type="entry name" value="Pkinase"/>
    <property type="match status" value="1"/>
</dbReference>
<dbReference type="GO" id="GO:0005524">
    <property type="term" value="F:ATP binding"/>
    <property type="evidence" value="ECO:0007669"/>
    <property type="project" value="UniProtKB-UniRule"/>
</dbReference>
<feature type="compositionally biased region" description="Basic residues" evidence="6">
    <location>
        <begin position="231"/>
        <end position="243"/>
    </location>
</feature>
<keyword evidence="1 8" id="KW-0808">Transferase</keyword>
<dbReference type="EC" id="2.7.11.1" evidence="8"/>
<evidence type="ECO:0000256" key="3">
    <source>
        <dbReference type="ARBA" id="ARBA00022777"/>
    </source>
</evidence>
<evidence type="ECO:0000256" key="6">
    <source>
        <dbReference type="SAM" id="MobiDB-lite"/>
    </source>
</evidence>
<dbReference type="AlphaFoldDB" id="A0A518HDN6"/>
<dbReference type="InterPro" id="IPR011009">
    <property type="entry name" value="Kinase-like_dom_sf"/>
</dbReference>
<evidence type="ECO:0000256" key="5">
    <source>
        <dbReference type="PROSITE-ProRule" id="PRU10141"/>
    </source>
</evidence>
<protein>
    <submittedName>
        <fullName evidence="8">Serine/threonine-protein kinase PrkC</fullName>
        <ecNumber evidence="8">2.7.11.1</ecNumber>
    </submittedName>
</protein>
<dbReference type="Gene3D" id="3.30.200.20">
    <property type="entry name" value="Phosphorylase Kinase, domain 1"/>
    <property type="match status" value="1"/>
</dbReference>
<feature type="binding site" evidence="5">
    <location>
        <position position="121"/>
    </location>
    <ligand>
        <name>ATP</name>
        <dbReference type="ChEBI" id="CHEBI:30616"/>
    </ligand>
</feature>
<dbReference type="InterPro" id="IPR000719">
    <property type="entry name" value="Prot_kinase_dom"/>
</dbReference>
<name>A0A518HDN6_9BACT</name>
<sequence length="258" mass="27977">MADETQDRDPIEALVDAILGRLRRGERPDAEELSSEYPGLAGGLPNLLRAIDDLSRARSGSEAEADADAEGPVPPEGRPHPEPPGPRHLGDYRLLREIGRGGMGVVYEAEQLSLGRRVALKILPRHVALDSKVLKRFRREARSAARLHHSNIVPVFEVGRDGEVAYYAMQFIPGRGLDRVIEGLRSRRDRSGRLGVTTPGGPGAVPPRGDGPGVASTPPPGRGGSPIGRSGRSRTPPRRRWCRCPRGPRPIRPGTTRP</sequence>
<evidence type="ECO:0000256" key="4">
    <source>
        <dbReference type="ARBA" id="ARBA00022840"/>
    </source>
</evidence>
<dbReference type="KEGG" id="tpla:ElP_67630"/>
<dbReference type="SUPFAM" id="SSF56112">
    <property type="entry name" value="Protein kinase-like (PK-like)"/>
    <property type="match status" value="1"/>
</dbReference>
<evidence type="ECO:0000256" key="2">
    <source>
        <dbReference type="ARBA" id="ARBA00022741"/>
    </source>
</evidence>
<keyword evidence="9" id="KW-1185">Reference proteome</keyword>
<accession>A0A518HDN6</accession>
<dbReference type="RefSeq" id="WP_145277593.1">
    <property type="nucleotide sequence ID" value="NZ_CP036426.1"/>
</dbReference>
<keyword evidence="2 5" id="KW-0547">Nucleotide-binding</keyword>
<dbReference type="InterPro" id="IPR017441">
    <property type="entry name" value="Protein_kinase_ATP_BS"/>
</dbReference>
<proteinExistence type="predicted"/>
<evidence type="ECO:0000313" key="9">
    <source>
        <dbReference type="Proteomes" id="UP000317835"/>
    </source>
</evidence>
<feature type="compositionally biased region" description="Basic and acidic residues" evidence="6">
    <location>
        <begin position="50"/>
        <end position="61"/>
    </location>
</feature>
<dbReference type="PROSITE" id="PS00107">
    <property type="entry name" value="PROTEIN_KINASE_ATP"/>
    <property type="match status" value="1"/>
</dbReference>
<feature type="region of interest" description="Disordered" evidence="6">
    <location>
        <begin position="24"/>
        <end position="90"/>
    </location>
</feature>
<evidence type="ECO:0000256" key="1">
    <source>
        <dbReference type="ARBA" id="ARBA00022679"/>
    </source>
</evidence>